<name>A0ABY0YZR8_9PSED</name>
<organism evidence="1 2">
    <name type="scientific">Pseudomonas kilonensis</name>
    <dbReference type="NCBI Taxonomy" id="132476"/>
    <lineage>
        <taxon>Bacteria</taxon>
        <taxon>Pseudomonadati</taxon>
        <taxon>Pseudomonadota</taxon>
        <taxon>Gammaproteobacteria</taxon>
        <taxon>Pseudomonadales</taxon>
        <taxon>Pseudomonadaceae</taxon>
        <taxon>Pseudomonas</taxon>
    </lineage>
</organism>
<comment type="caution">
    <text evidence="1">The sequence shown here is derived from an EMBL/GenBank/DDBJ whole genome shotgun (WGS) entry which is preliminary data.</text>
</comment>
<proteinExistence type="predicted"/>
<sequence>MLEVTYQPLTQTFGKDVLSPLRFGRQSANTISRLSPISSGWFCSVTSRM</sequence>
<gene>
    <name evidence="1" type="ORF">SAMN04490188_2750</name>
</gene>
<accession>A0ABY0YZR8</accession>
<reference evidence="1 2" key="1">
    <citation type="submission" date="2016-10" db="EMBL/GenBank/DDBJ databases">
        <authorList>
            <person name="Varghese N."/>
            <person name="Submissions S."/>
        </authorList>
    </citation>
    <scope>NUCLEOTIDE SEQUENCE [LARGE SCALE GENOMIC DNA]</scope>
    <source>
        <strain evidence="1 2">BS3780</strain>
    </source>
</reference>
<evidence type="ECO:0000313" key="1">
    <source>
        <dbReference type="EMBL" id="SEE14039.1"/>
    </source>
</evidence>
<evidence type="ECO:0000313" key="2">
    <source>
        <dbReference type="Proteomes" id="UP000183915"/>
    </source>
</evidence>
<dbReference type="Proteomes" id="UP000183915">
    <property type="component" value="Unassembled WGS sequence"/>
</dbReference>
<keyword evidence="2" id="KW-1185">Reference proteome</keyword>
<dbReference type="EMBL" id="FNTT01000002">
    <property type="protein sequence ID" value="SEE14039.1"/>
    <property type="molecule type" value="Genomic_DNA"/>
</dbReference>
<protein>
    <submittedName>
        <fullName evidence="1">Uncharacterized protein</fullName>
    </submittedName>
</protein>